<feature type="non-terminal residue" evidence="2">
    <location>
        <position position="84"/>
    </location>
</feature>
<dbReference type="InterPro" id="IPR036047">
    <property type="entry name" value="F-box-like_dom_sf"/>
</dbReference>
<proteinExistence type="predicted"/>
<dbReference type="InterPro" id="IPR001810">
    <property type="entry name" value="F-box_dom"/>
</dbReference>
<sequence length="84" mass="9915">LFPEIWLLVFPYLKAPDLRSVSLTSSSFRYMAQPILFSVLDVSPFLLSYNAEKPTFRSFDYFERLKERLGYFKLPHIAHGVHRC</sequence>
<keyword evidence="3" id="KW-1185">Reference proteome</keyword>
<dbReference type="OMA" id="SHAIHTC"/>
<evidence type="ECO:0000259" key="1">
    <source>
        <dbReference type="Pfam" id="PF12937"/>
    </source>
</evidence>
<dbReference type="AlphaFoldDB" id="A0A0D2NVD3"/>
<evidence type="ECO:0000313" key="2">
    <source>
        <dbReference type="EMBL" id="KJA22764.1"/>
    </source>
</evidence>
<feature type="domain" description="F-box" evidence="1">
    <location>
        <begin position="3"/>
        <end position="34"/>
    </location>
</feature>
<dbReference type="EMBL" id="KN817547">
    <property type="protein sequence ID" value="KJA22764.1"/>
    <property type="molecule type" value="Genomic_DNA"/>
</dbReference>
<dbReference type="Pfam" id="PF12937">
    <property type="entry name" value="F-box-like"/>
    <property type="match status" value="1"/>
</dbReference>
<evidence type="ECO:0000313" key="3">
    <source>
        <dbReference type="Proteomes" id="UP000054270"/>
    </source>
</evidence>
<dbReference type="CDD" id="cd09917">
    <property type="entry name" value="F-box_SF"/>
    <property type="match status" value="1"/>
</dbReference>
<organism evidence="2 3">
    <name type="scientific">Hypholoma sublateritium (strain FD-334 SS-4)</name>
    <dbReference type="NCBI Taxonomy" id="945553"/>
    <lineage>
        <taxon>Eukaryota</taxon>
        <taxon>Fungi</taxon>
        <taxon>Dikarya</taxon>
        <taxon>Basidiomycota</taxon>
        <taxon>Agaricomycotina</taxon>
        <taxon>Agaricomycetes</taxon>
        <taxon>Agaricomycetidae</taxon>
        <taxon>Agaricales</taxon>
        <taxon>Agaricineae</taxon>
        <taxon>Strophariaceae</taxon>
        <taxon>Hypholoma</taxon>
    </lineage>
</organism>
<name>A0A0D2NVD3_HYPSF</name>
<accession>A0A0D2NVD3</accession>
<dbReference type="OrthoDB" id="2864564at2759"/>
<feature type="non-terminal residue" evidence="2">
    <location>
        <position position="1"/>
    </location>
</feature>
<dbReference type="SUPFAM" id="SSF81383">
    <property type="entry name" value="F-box domain"/>
    <property type="match status" value="1"/>
</dbReference>
<dbReference type="Proteomes" id="UP000054270">
    <property type="component" value="Unassembled WGS sequence"/>
</dbReference>
<reference evidence="3" key="1">
    <citation type="submission" date="2014-04" db="EMBL/GenBank/DDBJ databases">
        <title>Evolutionary Origins and Diversification of the Mycorrhizal Mutualists.</title>
        <authorList>
            <consortium name="DOE Joint Genome Institute"/>
            <consortium name="Mycorrhizal Genomics Consortium"/>
            <person name="Kohler A."/>
            <person name="Kuo A."/>
            <person name="Nagy L.G."/>
            <person name="Floudas D."/>
            <person name="Copeland A."/>
            <person name="Barry K.W."/>
            <person name="Cichocki N."/>
            <person name="Veneault-Fourrey C."/>
            <person name="LaButti K."/>
            <person name="Lindquist E.A."/>
            <person name="Lipzen A."/>
            <person name="Lundell T."/>
            <person name="Morin E."/>
            <person name="Murat C."/>
            <person name="Riley R."/>
            <person name="Ohm R."/>
            <person name="Sun H."/>
            <person name="Tunlid A."/>
            <person name="Henrissat B."/>
            <person name="Grigoriev I.V."/>
            <person name="Hibbett D.S."/>
            <person name="Martin F."/>
        </authorList>
    </citation>
    <scope>NUCLEOTIDE SEQUENCE [LARGE SCALE GENOMIC DNA]</scope>
    <source>
        <strain evidence="3">FD-334 SS-4</strain>
    </source>
</reference>
<gene>
    <name evidence="2" type="ORF">HYPSUDRAFT_100728</name>
</gene>
<protein>
    <recommendedName>
        <fullName evidence="1">F-box domain-containing protein</fullName>
    </recommendedName>
</protein>